<dbReference type="PROSITE" id="PS50082">
    <property type="entry name" value="WD_REPEATS_2"/>
    <property type="match status" value="2"/>
</dbReference>
<feature type="domain" description="Dynein heavy chain region D6 P-loop" evidence="6">
    <location>
        <begin position="135"/>
        <end position="245"/>
    </location>
</feature>
<organism evidence="7">
    <name type="scientific">Trypanosoma congolense (strain IL3000)</name>
    <dbReference type="NCBI Taxonomy" id="1068625"/>
    <lineage>
        <taxon>Eukaryota</taxon>
        <taxon>Discoba</taxon>
        <taxon>Euglenozoa</taxon>
        <taxon>Kinetoplastea</taxon>
        <taxon>Metakinetoplastina</taxon>
        <taxon>Trypanosomatida</taxon>
        <taxon>Trypanosomatidae</taxon>
        <taxon>Trypanosoma</taxon>
        <taxon>Nannomonas</taxon>
    </lineage>
</organism>
<dbReference type="VEuPathDB" id="TriTrypDB:TcIL3000_6_4210"/>
<dbReference type="Gene3D" id="3.40.50.300">
    <property type="entry name" value="P-loop containing nucleotide triphosphate hydrolases"/>
    <property type="match status" value="1"/>
</dbReference>
<dbReference type="InterPro" id="IPR004273">
    <property type="entry name" value="Dynein_heavy_D6_P-loop"/>
</dbReference>
<evidence type="ECO:0000256" key="4">
    <source>
        <dbReference type="ARBA" id="ARBA00023242"/>
    </source>
</evidence>
<reference evidence="7" key="1">
    <citation type="journal article" date="2012" name="Proc. Natl. Acad. Sci. U.S.A.">
        <title>Antigenic diversity is generated by distinct evolutionary mechanisms in African trypanosome species.</title>
        <authorList>
            <person name="Jackson A.P."/>
            <person name="Berry A."/>
            <person name="Aslett M."/>
            <person name="Allison H.C."/>
            <person name="Burton P."/>
            <person name="Vavrova-Anderson J."/>
            <person name="Brown R."/>
            <person name="Browne H."/>
            <person name="Corton N."/>
            <person name="Hauser H."/>
            <person name="Gamble J."/>
            <person name="Gilderthorp R."/>
            <person name="Marcello L."/>
            <person name="McQuillan J."/>
            <person name="Otto T.D."/>
            <person name="Quail M.A."/>
            <person name="Sanders M.J."/>
            <person name="van Tonder A."/>
            <person name="Ginger M.L."/>
            <person name="Field M.C."/>
            <person name="Barry J.D."/>
            <person name="Hertz-Fowler C."/>
            <person name="Berriman M."/>
        </authorList>
    </citation>
    <scope>NUCLEOTIDE SEQUENCE</scope>
    <source>
        <strain evidence="7">IL3000</strain>
    </source>
</reference>
<feature type="repeat" description="WD" evidence="5">
    <location>
        <begin position="525"/>
        <end position="546"/>
    </location>
</feature>
<accession>G0UP54</accession>
<evidence type="ECO:0000259" key="6">
    <source>
        <dbReference type="Pfam" id="PF03028"/>
    </source>
</evidence>
<evidence type="ECO:0000256" key="2">
    <source>
        <dbReference type="ARBA" id="ARBA00022574"/>
    </source>
</evidence>
<dbReference type="GO" id="GO:0000027">
    <property type="term" value="P:ribosomal large subunit assembly"/>
    <property type="evidence" value="ECO:0007669"/>
    <property type="project" value="TreeGrafter"/>
</dbReference>
<dbReference type="SMART" id="SM00320">
    <property type="entry name" value="WD40"/>
    <property type="match status" value="5"/>
</dbReference>
<sequence length="623" mass="67317">MTVYICAAAQDFSAGVKFSTGNCVASVNTKDFPALVGVECGMVLSSINGMEIREAEEEKRRWEQSPGELVLVFSGGGGEGQHDELDLSSGDDEDVAADNRLALLPQDPTGEGVFQQSNSADVLIDAARRTVPGGCILIMSDGVNPAYALTVAAEKASQTLMYVNTVKRLKTRQPLIQAGGDFVKSLQKGIWIYIEQASKSMSLLRTLVESIKEVRENKSIDIKARVFLMCEPHPHFPEALLEGAVTLRGTLRQGTGEVMLEDNLLASENRLRAMRGVVCAPADGRPEISKTNKRVKISHEVSIVPLEKNTFMELSRSAAAPIEREGGVGQGLTRTARYSFGKKEKFISLCKVKDECYAVSTSSGYVVIIDTDGLPLIHFRPHKACIWDIAFASPYDFSTACDDGASAIFNYSVVEHEVRATSVASFQQEVFAVTYVTPEDPSSIVVSGGLSATICVLHSDRQLSSFISAGMTIQALRPTQRRHVIVGGGNGTCSLIDPVTSTILEESDRHSKKVPAVASYGGVGVTGGFDKVVRLWDVRSGLRLVEERPMPEVVTAVVAHGDHIAACCGSDLFVWDVRSMSRPLALQQNAWKDLTRGLVMDNNFIVTASADGVARFWSLSSGT</sequence>
<evidence type="ECO:0000256" key="1">
    <source>
        <dbReference type="ARBA" id="ARBA00004123"/>
    </source>
</evidence>
<dbReference type="GO" id="GO:0030286">
    <property type="term" value="C:dynein complex"/>
    <property type="evidence" value="ECO:0007669"/>
    <property type="project" value="InterPro"/>
</dbReference>
<dbReference type="Gene3D" id="2.130.10.10">
    <property type="entry name" value="YVTN repeat-like/Quinoprotein amine dehydrogenase"/>
    <property type="match status" value="1"/>
</dbReference>
<dbReference type="InterPro" id="IPR036322">
    <property type="entry name" value="WD40_repeat_dom_sf"/>
</dbReference>
<dbReference type="AlphaFoldDB" id="G0UP54"/>
<evidence type="ECO:0000256" key="3">
    <source>
        <dbReference type="ARBA" id="ARBA00022737"/>
    </source>
</evidence>
<dbReference type="EMBL" id="HE575319">
    <property type="protein sequence ID" value="CCC91165.1"/>
    <property type="molecule type" value="Genomic_DNA"/>
</dbReference>
<gene>
    <name evidence="7" type="ORF">TCIL3000_6_4210</name>
</gene>
<keyword evidence="3" id="KW-0677">Repeat</keyword>
<proteinExistence type="predicted"/>
<dbReference type="GO" id="GO:0005730">
    <property type="term" value="C:nucleolus"/>
    <property type="evidence" value="ECO:0007669"/>
    <property type="project" value="TreeGrafter"/>
</dbReference>
<name>G0UP54_TRYCI</name>
<dbReference type="PANTHER" id="PTHR19848:SF0">
    <property type="entry name" value="NOTCHLESS PROTEIN HOMOLOG 1"/>
    <property type="match status" value="1"/>
</dbReference>
<evidence type="ECO:0000313" key="7">
    <source>
        <dbReference type="EMBL" id="CCC91165.1"/>
    </source>
</evidence>
<dbReference type="SUPFAM" id="SSF50978">
    <property type="entry name" value="WD40 repeat-like"/>
    <property type="match status" value="1"/>
</dbReference>
<comment type="subcellular location">
    <subcellularLocation>
        <location evidence="1">Nucleus</location>
    </subcellularLocation>
</comment>
<feature type="repeat" description="WD" evidence="5">
    <location>
        <begin position="601"/>
        <end position="623"/>
    </location>
</feature>
<evidence type="ECO:0000256" key="5">
    <source>
        <dbReference type="PROSITE-ProRule" id="PRU00221"/>
    </source>
</evidence>
<protein>
    <recommendedName>
        <fullName evidence="6">Dynein heavy chain region D6 P-loop domain-containing protein</fullName>
    </recommendedName>
</protein>
<dbReference type="InterPro" id="IPR027417">
    <property type="entry name" value="P-loop_NTPase"/>
</dbReference>
<dbReference type="InterPro" id="IPR001680">
    <property type="entry name" value="WD40_rpt"/>
</dbReference>
<keyword evidence="2 5" id="KW-0853">WD repeat</keyword>
<keyword evidence="4" id="KW-0539">Nucleus</keyword>
<dbReference type="PANTHER" id="PTHR19848">
    <property type="entry name" value="WD40 REPEAT PROTEIN"/>
    <property type="match status" value="1"/>
</dbReference>
<dbReference type="InterPro" id="IPR015943">
    <property type="entry name" value="WD40/YVTN_repeat-like_dom_sf"/>
</dbReference>
<dbReference type="GO" id="GO:0007018">
    <property type="term" value="P:microtubule-based movement"/>
    <property type="evidence" value="ECO:0007669"/>
    <property type="project" value="InterPro"/>
</dbReference>
<dbReference type="Pfam" id="PF03028">
    <property type="entry name" value="Dynein_heavy"/>
    <property type="match status" value="1"/>
</dbReference>
<dbReference type="GO" id="GO:0008569">
    <property type="term" value="F:minus-end-directed microtubule motor activity"/>
    <property type="evidence" value="ECO:0007669"/>
    <property type="project" value="InterPro"/>
</dbReference>